<protein>
    <recommendedName>
        <fullName evidence="4">SF3 helicase domain-containing protein</fullName>
    </recommendedName>
</protein>
<evidence type="ECO:0000256" key="3">
    <source>
        <dbReference type="ARBA" id="ARBA00022840"/>
    </source>
</evidence>
<dbReference type="InterPro" id="IPR015330">
    <property type="entry name" value="DNA_primase/pol_bifunc_N"/>
</dbReference>
<dbReference type="OrthoDB" id="5959484at2"/>
<gene>
    <name evidence="5" type="ORF">E5987_00165</name>
</gene>
<dbReference type="SUPFAM" id="SSF52540">
    <property type="entry name" value="P-loop containing nucleoside triphosphate hydrolases"/>
    <property type="match status" value="1"/>
</dbReference>
<keyword evidence="3" id="KW-0067">ATP-binding</keyword>
<dbReference type="GO" id="GO:0005524">
    <property type="term" value="F:ATP binding"/>
    <property type="evidence" value="ECO:0007669"/>
    <property type="project" value="UniProtKB-KW"/>
</dbReference>
<evidence type="ECO:0000313" key="6">
    <source>
        <dbReference type="Proteomes" id="UP000472580"/>
    </source>
</evidence>
<dbReference type="AlphaFoldDB" id="A0A6L6YDB1"/>
<evidence type="ECO:0000313" key="5">
    <source>
        <dbReference type="EMBL" id="MVX55625.1"/>
    </source>
</evidence>
<dbReference type="PANTHER" id="PTHR35372">
    <property type="entry name" value="ATP BINDING PROTEIN-RELATED"/>
    <property type="match status" value="1"/>
</dbReference>
<dbReference type="InterPro" id="IPR006500">
    <property type="entry name" value="Helicase_put_C_phage/plasmid"/>
</dbReference>
<evidence type="ECO:0000256" key="2">
    <source>
        <dbReference type="ARBA" id="ARBA00022801"/>
    </source>
</evidence>
<keyword evidence="1" id="KW-0547">Nucleotide-binding</keyword>
<dbReference type="Pfam" id="PF19263">
    <property type="entry name" value="DUF5906"/>
    <property type="match status" value="1"/>
</dbReference>
<keyword evidence="2" id="KW-0378">Hydrolase</keyword>
<dbReference type="RefSeq" id="WP_160334061.1">
    <property type="nucleotide sequence ID" value="NZ_WSRP01000001.1"/>
</dbReference>
<dbReference type="GO" id="GO:0016817">
    <property type="term" value="F:hydrolase activity, acting on acid anhydrides"/>
    <property type="evidence" value="ECO:0007669"/>
    <property type="project" value="InterPro"/>
</dbReference>
<keyword evidence="6" id="KW-1185">Reference proteome</keyword>
<evidence type="ECO:0000256" key="1">
    <source>
        <dbReference type="ARBA" id="ARBA00022741"/>
    </source>
</evidence>
<dbReference type="Gene3D" id="3.40.50.300">
    <property type="entry name" value="P-loop containing nucleotide triphosphate hydrolases"/>
    <property type="match status" value="1"/>
</dbReference>
<dbReference type="PROSITE" id="PS51206">
    <property type="entry name" value="SF3_HELICASE_1"/>
    <property type="match status" value="1"/>
</dbReference>
<dbReference type="NCBIfam" id="TIGR01613">
    <property type="entry name" value="primase_Cterm"/>
    <property type="match status" value="1"/>
</dbReference>
<dbReference type="Pfam" id="PF09250">
    <property type="entry name" value="Prim-Pol"/>
    <property type="match status" value="1"/>
</dbReference>
<dbReference type="InterPro" id="IPR045455">
    <property type="entry name" value="NrS-1_pol-like_helicase"/>
</dbReference>
<dbReference type="PANTHER" id="PTHR35372:SF2">
    <property type="entry name" value="SF3 HELICASE DOMAIN-CONTAINING PROTEIN"/>
    <property type="match status" value="1"/>
</dbReference>
<proteinExistence type="predicted"/>
<dbReference type="InterPro" id="IPR014015">
    <property type="entry name" value="Helicase_SF3_DNA-vir"/>
</dbReference>
<evidence type="ECO:0000259" key="4">
    <source>
        <dbReference type="PROSITE" id="PS51206"/>
    </source>
</evidence>
<organism evidence="5 6">
    <name type="scientific">Parasutterella muris</name>
    <dbReference type="NCBI Taxonomy" id="2565572"/>
    <lineage>
        <taxon>Bacteria</taxon>
        <taxon>Pseudomonadati</taxon>
        <taxon>Pseudomonadota</taxon>
        <taxon>Betaproteobacteria</taxon>
        <taxon>Burkholderiales</taxon>
        <taxon>Sutterellaceae</taxon>
        <taxon>Parasutterella</taxon>
    </lineage>
</organism>
<dbReference type="Pfam" id="PF08707">
    <property type="entry name" value="PriCT_2"/>
    <property type="match status" value="1"/>
</dbReference>
<feature type="domain" description="SF3 helicase" evidence="4">
    <location>
        <begin position="484"/>
        <end position="649"/>
    </location>
</feature>
<dbReference type="InterPro" id="IPR027417">
    <property type="entry name" value="P-loop_NTPase"/>
</dbReference>
<dbReference type="EMBL" id="WSRP01000001">
    <property type="protein sequence ID" value="MVX55625.1"/>
    <property type="molecule type" value="Genomic_DNA"/>
</dbReference>
<dbReference type="Proteomes" id="UP000472580">
    <property type="component" value="Unassembled WGS sequence"/>
</dbReference>
<reference evidence="5 6" key="1">
    <citation type="submission" date="2019-12" db="EMBL/GenBank/DDBJ databases">
        <title>Microbes associate with the intestines of laboratory mice.</title>
        <authorList>
            <person name="Navarre W."/>
            <person name="Wong E."/>
        </authorList>
    </citation>
    <scope>NUCLEOTIDE SEQUENCE [LARGE SCALE GENOMIC DNA]</scope>
    <source>
        <strain evidence="5 6">NM82_D38</strain>
    </source>
</reference>
<name>A0A6L6YDB1_9BURK</name>
<comment type="caution">
    <text evidence="5">The sequence shown here is derived from an EMBL/GenBank/DDBJ whole genome shotgun (WGS) entry which is preliminary data.</text>
</comment>
<accession>A0A6L6YDB1</accession>
<dbReference type="InterPro" id="IPR051620">
    <property type="entry name" value="ORF904-like_C"/>
</dbReference>
<dbReference type="InterPro" id="IPR014818">
    <property type="entry name" value="Phage/plasmid_primase_P4_C"/>
</dbReference>
<dbReference type="InterPro" id="IPR014819">
    <property type="entry name" value="PriCT_2"/>
</dbReference>
<sequence>MTTSNIREIGPQLIDLGYHICAIPLGSKGPRKKDWNKRSRTKEECRAAPASFGVGILCGVGSVPVHALDVDSYDEEVSKEFESWVEEHFGFEYTLYKRIGEAPKYALLFRMEEAGAKKETTPRFIKDGVKAQLEVIGAGGQLCAYHIHRDTHKPYIWPEIPLIETQAEELPLLTSEQIQQALTAFVEIVERRGFEIDTKEKSFDINTFDADDWEPAPLVLRKLTIEEAEEYLMGSGLSNVDRDSWYKAGMALHHHFEGSDEALRLWDKWSASAPNYKGLDDCAKTWNSFHDDKSKPVTIGSIIAAYQKNNKGNERQMYVLNIAKRLIRSLGSYLKRRRGDKAVCYFFESPHWVKAPIDVAESVLSERIEDEYKRFVQDAPTPEQLKSRAKFYAAFEKNPVRYVREITQSFFLFGGEGAFVRDEDFDTNTRYFGVANGDIDLETGELLAPDASRMVSKFSPVVFDQKAKCPLWEKTLLECLVDENVVDYLQRFMGYIALGDPKENKLAFFHGYGSNGKSTLTSVLLEVFGPYGVAMQPETLVSLGDKRSSSSTGLSPEVVKLKGARLALAEELTEGAKVKSEMLKRLAGTERIAAREMYQSPIEFNPTHTVIVCTNHLPEIADDSDGAWRRIVLIEFPRSFDKDPNYTKDENLKDKLLKEAPGILNWILEGVRKYKKYGLATPAALKQAVNKWRGEEDVVGTWIEDCLESAEKDYKVPMREVYASFKIWAAESGQTKQSSQWLTRRLKERGYTIKAGAHRYSYLYGAKLIEDKEDLW</sequence>
<dbReference type="Pfam" id="PF08706">
    <property type="entry name" value="D5_N"/>
    <property type="match status" value="1"/>
</dbReference>
<dbReference type="SUPFAM" id="SSF56747">
    <property type="entry name" value="Prim-pol domain"/>
    <property type="match status" value="1"/>
</dbReference>
<dbReference type="SMART" id="SM00885">
    <property type="entry name" value="D5_N"/>
    <property type="match status" value="1"/>
</dbReference>